<reference evidence="2 3" key="1">
    <citation type="submission" date="2016-10" db="EMBL/GenBank/DDBJ databases">
        <authorList>
            <person name="de Groot N.N."/>
        </authorList>
    </citation>
    <scope>NUCLEOTIDE SEQUENCE [LARGE SCALE GENOMIC DNA]</scope>
    <source>
        <strain evidence="2 3">DSM 12272</strain>
    </source>
</reference>
<dbReference type="Pfam" id="PF18863">
    <property type="entry name" value="AbiJ_NTD4"/>
    <property type="match status" value="1"/>
</dbReference>
<dbReference type="EMBL" id="FNJM01000015">
    <property type="protein sequence ID" value="SDP76243.1"/>
    <property type="molecule type" value="Genomic_DNA"/>
</dbReference>
<keyword evidence="3" id="KW-1185">Reference proteome</keyword>
<feature type="domain" description="HEPN AbiJ-N-terminal" evidence="1">
    <location>
        <begin position="4"/>
        <end position="167"/>
    </location>
</feature>
<evidence type="ECO:0000313" key="3">
    <source>
        <dbReference type="Proteomes" id="UP000198597"/>
    </source>
</evidence>
<dbReference type="InterPro" id="IPR049503">
    <property type="entry name" value="AbiJ_NTD4"/>
</dbReference>
<protein>
    <recommendedName>
        <fullName evidence="1">HEPN AbiJ-N-terminal domain-containing protein</fullName>
    </recommendedName>
</protein>
<evidence type="ECO:0000313" key="2">
    <source>
        <dbReference type="EMBL" id="SDP76243.1"/>
    </source>
</evidence>
<gene>
    <name evidence="2" type="ORF">SAMN04488529_11586</name>
</gene>
<dbReference type="OrthoDB" id="5106738at2"/>
<evidence type="ECO:0000259" key="1">
    <source>
        <dbReference type="Pfam" id="PF18863"/>
    </source>
</evidence>
<dbReference type="RefSeq" id="WP_089972448.1">
    <property type="nucleotide sequence ID" value="NZ_FNJM01000015.1"/>
</dbReference>
<accession>A0A1H0VD10</accession>
<sequence>MSREYFSDRENGIKIANTEDIQVNVFNGIISVYFEYQNAMALKFPEKDDYDNIKGLSKGKFRERLLGVIPMFTLNFNGWIGSLEEGSDFDKYALLDFIEFCWRNIQDYKNGQYGLLFSDGEKNKIKFRSEINKMFERNSIVFRLSDNGEIERILPMQLEVLVKNYCHTGNDKELNQLIDEAIQNIIKVKMQDRQRAIEKLWDAFERIKTYYGDKKATSAVELIKLASESSSEFEALINVEMKQLTNIGNDYKIRHHEKNRIKITSVKHIDYLFYRMMSLISLFVSYI</sequence>
<dbReference type="AlphaFoldDB" id="A0A1H0VD10"/>
<dbReference type="Proteomes" id="UP000198597">
    <property type="component" value="Unassembled WGS sequence"/>
</dbReference>
<organism evidence="2 3">
    <name type="scientific">Clostridium gasigenes</name>
    <dbReference type="NCBI Taxonomy" id="94869"/>
    <lineage>
        <taxon>Bacteria</taxon>
        <taxon>Bacillati</taxon>
        <taxon>Bacillota</taxon>
        <taxon>Clostridia</taxon>
        <taxon>Eubacteriales</taxon>
        <taxon>Clostridiaceae</taxon>
        <taxon>Clostridium</taxon>
    </lineage>
</organism>
<name>A0A1H0VD10_9CLOT</name>
<proteinExistence type="predicted"/>